<sequence>TLLNKKKTRKLTIKTTGKHLNRRKKLKSLTPIPQSLLIVMPKLNSGGNLDMDTNKVEDKGVIRLTCKRAKLISIVFRDIEEVDTDENFWPKSPIGIIDVTLKDQI</sequence>
<feature type="non-terminal residue" evidence="1">
    <location>
        <position position="105"/>
    </location>
</feature>
<keyword evidence="2" id="KW-1185">Reference proteome</keyword>
<organism evidence="1 2">
    <name type="scientific">Turnera subulata</name>
    <dbReference type="NCBI Taxonomy" id="218843"/>
    <lineage>
        <taxon>Eukaryota</taxon>
        <taxon>Viridiplantae</taxon>
        <taxon>Streptophyta</taxon>
        <taxon>Embryophyta</taxon>
        <taxon>Tracheophyta</taxon>
        <taxon>Spermatophyta</taxon>
        <taxon>Magnoliopsida</taxon>
        <taxon>eudicotyledons</taxon>
        <taxon>Gunneridae</taxon>
        <taxon>Pentapetalae</taxon>
        <taxon>rosids</taxon>
        <taxon>fabids</taxon>
        <taxon>Malpighiales</taxon>
        <taxon>Passifloraceae</taxon>
        <taxon>Turnera</taxon>
    </lineage>
</organism>
<reference evidence="1" key="1">
    <citation type="submission" date="2022-02" db="EMBL/GenBank/DDBJ databases">
        <authorList>
            <person name="Henning P.M."/>
            <person name="McCubbin A.G."/>
            <person name="Shore J.S."/>
        </authorList>
    </citation>
    <scope>NUCLEOTIDE SEQUENCE</scope>
    <source>
        <strain evidence="1">F60SS</strain>
        <tissue evidence="1">Leaves</tissue>
    </source>
</reference>
<dbReference type="Proteomes" id="UP001141552">
    <property type="component" value="Unassembled WGS sequence"/>
</dbReference>
<protein>
    <submittedName>
        <fullName evidence="1">Uncharacterized protein</fullName>
    </submittedName>
</protein>
<dbReference type="OrthoDB" id="271386at2759"/>
<evidence type="ECO:0000313" key="1">
    <source>
        <dbReference type="EMBL" id="KAJ4849265.1"/>
    </source>
</evidence>
<proteinExistence type="predicted"/>
<dbReference type="AlphaFoldDB" id="A0A9Q0GFS2"/>
<name>A0A9Q0GFS2_9ROSI</name>
<evidence type="ECO:0000313" key="2">
    <source>
        <dbReference type="Proteomes" id="UP001141552"/>
    </source>
</evidence>
<comment type="caution">
    <text evidence="1">The sequence shown here is derived from an EMBL/GenBank/DDBJ whole genome shotgun (WGS) entry which is preliminary data.</text>
</comment>
<accession>A0A9Q0GFS2</accession>
<reference evidence="1" key="2">
    <citation type="journal article" date="2023" name="Plants (Basel)">
        <title>Annotation of the Turnera subulata (Passifloraceae) Draft Genome Reveals the S-Locus Evolved after the Divergence of Turneroideae from Passifloroideae in a Stepwise Manner.</title>
        <authorList>
            <person name="Henning P.M."/>
            <person name="Roalson E.H."/>
            <person name="Mir W."/>
            <person name="McCubbin A.G."/>
            <person name="Shore J.S."/>
        </authorList>
    </citation>
    <scope>NUCLEOTIDE SEQUENCE</scope>
    <source>
        <tissue evidence="1">Leaves</tissue>
    </source>
</reference>
<dbReference type="EMBL" id="JAKUCV010000657">
    <property type="protein sequence ID" value="KAJ4849265.1"/>
    <property type="molecule type" value="Genomic_DNA"/>
</dbReference>
<gene>
    <name evidence="1" type="ORF">Tsubulata_018519</name>
</gene>